<dbReference type="EMBL" id="AP021874">
    <property type="protein sequence ID" value="BBO69649.1"/>
    <property type="molecule type" value="Genomic_DNA"/>
</dbReference>
<evidence type="ECO:0000313" key="2">
    <source>
        <dbReference type="EMBL" id="BBO69649.1"/>
    </source>
</evidence>
<dbReference type="Pfam" id="PF09509">
    <property type="entry name" value="Hypoth_Ymh"/>
    <property type="match status" value="1"/>
</dbReference>
<dbReference type="KEGG" id="dalk:DSCA_35790"/>
<protein>
    <recommendedName>
        <fullName evidence="1">Conserved hypothetical protein CHP02391 domain-containing protein</fullName>
    </recommendedName>
</protein>
<keyword evidence="3" id="KW-1185">Reference proteome</keyword>
<dbReference type="AlphaFoldDB" id="A0A5K7YP56"/>
<feature type="domain" description="Conserved hypothetical protein CHP02391" evidence="1">
    <location>
        <begin position="1"/>
        <end position="69"/>
    </location>
</feature>
<dbReference type="NCBIfam" id="TIGR02391">
    <property type="entry name" value="hypoth_ymh"/>
    <property type="match status" value="1"/>
</dbReference>
<reference evidence="2 3" key="1">
    <citation type="submission" date="2019-11" db="EMBL/GenBank/DDBJ databases">
        <title>Comparative genomics of hydrocarbon-degrading Desulfosarcina strains.</title>
        <authorList>
            <person name="Watanabe M."/>
            <person name="Kojima H."/>
            <person name="Fukui M."/>
        </authorList>
    </citation>
    <scope>NUCLEOTIDE SEQUENCE [LARGE SCALE GENOMIC DNA]</scope>
    <source>
        <strain evidence="2 3">PL12</strain>
    </source>
</reference>
<accession>A0A5K7YP56</accession>
<evidence type="ECO:0000259" key="1">
    <source>
        <dbReference type="Pfam" id="PF09509"/>
    </source>
</evidence>
<evidence type="ECO:0000313" key="3">
    <source>
        <dbReference type="Proteomes" id="UP000427906"/>
    </source>
</evidence>
<dbReference type="Proteomes" id="UP000427906">
    <property type="component" value="Chromosome"/>
</dbReference>
<dbReference type="InterPro" id="IPR012654">
    <property type="entry name" value="CHP02391"/>
</dbReference>
<gene>
    <name evidence="2" type="ORF">DSCA_35790</name>
</gene>
<proteinExistence type="predicted"/>
<organism evidence="2 3">
    <name type="scientific">Desulfosarcina alkanivorans</name>
    <dbReference type="NCBI Taxonomy" id="571177"/>
    <lineage>
        <taxon>Bacteria</taxon>
        <taxon>Pseudomonadati</taxon>
        <taxon>Thermodesulfobacteriota</taxon>
        <taxon>Desulfobacteria</taxon>
        <taxon>Desulfobacterales</taxon>
        <taxon>Desulfosarcinaceae</taxon>
        <taxon>Desulfosarcina</taxon>
    </lineage>
</organism>
<name>A0A5K7YP56_9BACT</name>
<sequence>MSRAFSKDNPVFTLADTSTMDGKNVQQGYMNLFLGSTIGIRNPSAHGNEEMEQIDAIHFLFLASLLLRKFDTRI</sequence>